<comment type="caution">
    <text evidence="1">The sequence shown here is derived from an EMBL/GenBank/DDBJ whole genome shotgun (WGS) entry which is preliminary data.</text>
</comment>
<protein>
    <submittedName>
        <fullName evidence="1">Uncharacterized protein</fullName>
    </submittedName>
</protein>
<dbReference type="EMBL" id="JAPQKH010000012">
    <property type="protein sequence ID" value="KAJ5080886.1"/>
    <property type="molecule type" value="Genomic_DNA"/>
</dbReference>
<dbReference type="OrthoDB" id="4525508at2759"/>
<dbReference type="Proteomes" id="UP001149165">
    <property type="component" value="Unassembled WGS sequence"/>
</dbReference>
<gene>
    <name evidence="1" type="ORF">N7456_013596</name>
</gene>
<proteinExistence type="predicted"/>
<name>A0A9W9EFN4_9EURO</name>
<reference evidence="1" key="1">
    <citation type="submission" date="2022-11" db="EMBL/GenBank/DDBJ databases">
        <authorList>
            <person name="Petersen C."/>
        </authorList>
    </citation>
    <scope>NUCLEOTIDE SEQUENCE</scope>
    <source>
        <strain evidence="1">IBT 30069</strain>
    </source>
</reference>
<reference evidence="1" key="2">
    <citation type="journal article" date="2023" name="IMA Fungus">
        <title>Comparative genomic study of the Penicillium genus elucidates a diverse pangenome and 15 lateral gene transfer events.</title>
        <authorList>
            <person name="Petersen C."/>
            <person name="Sorensen T."/>
            <person name="Nielsen M.R."/>
            <person name="Sondergaard T.E."/>
            <person name="Sorensen J.L."/>
            <person name="Fitzpatrick D.A."/>
            <person name="Frisvad J.C."/>
            <person name="Nielsen K.L."/>
        </authorList>
    </citation>
    <scope>NUCLEOTIDE SEQUENCE</scope>
    <source>
        <strain evidence="1">IBT 30069</strain>
    </source>
</reference>
<evidence type="ECO:0000313" key="2">
    <source>
        <dbReference type="Proteomes" id="UP001149165"/>
    </source>
</evidence>
<accession>A0A9W9EFN4</accession>
<sequence length="202" mass="23356">MFIGYGFPQDTLAVLAAHHSKSLRDLRFRDQTKSYRGLSDYSRGPPFPSSIRNLDKLFTQFPNLHSLGLRVDWTLDEELPYDLIANIVSQSRIRHLELNLPKLYRDNTASWSYPAADKNACEALAQSLDEISANLQSLYITIGNWHPHTPGWRASFFVEAYLIGERDYAGRMRFRKIRQFTDLGKSRREGDLAPRVPPWQDK</sequence>
<organism evidence="1 2">
    <name type="scientific">Penicillium angulare</name>
    <dbReference type="NCBI Taxonomy" id="116970"/>
    <lineage>
        <taxon>Eukaryota</taxon>
        <taxon>Fungi</taxon>
        <taxon>Dikarya</taxon>
        <taxon>Ascomycota</taxon>
        <taxon>Pezizomycotina</taxon>
        <taxon>Eurotiomycetes</taxon>
        <taxon>Eurotiomycetidae</taxon>
        <taxon>Eurotiales</taxon>
        <taxon>Aspergillaceae</taxon>
        <taxon>Penicillium</taxon>
    </lineage>
</organism>
<keyword evidence="2" id="KW-1185">Reference proteome</keyword>
<evidence type="ECO:0000313" key="1">
    <source>
        <dbReference type="EMBL" id="KAJ5080886.1"/>
    </source>
</evidence>
<dbReference type="AlphaFoldDB" id="A0A9W9EFN4"/>